<sequence length="763" mass="86439">MSLCAICTTIFHGTRPSLYSPSLTLQYPTYSEQHEAEAQSIRSLHSDISQIADGALAGCQICDLLWRHFFRDKTAAEYLENPIFLRHGRLHAFTGSGTHYRLKKPDTMFRDDYGAEELTLEVGLNSPMDKDVTEYKEVAVTPVGDEPAVDMASLPHPDPDVYGKGTWSIIENWVRQCKSQHTKCNDEAELPVWYPTRLLDLGERGLVVQAADCKLIETAETPVSGVYMTLSHRWNPERKECTTTNANIAQRKEGIKAHEMPKIFEEAVCFTRRLGIRYLWIDSLCIVQGDPVEWKREACMMDRVYAHSMLNLEGTVGGNSLLQPRQQGLIAPCIVQSAWEGLPKMKFLINDLRYWDARIQKSVCNTRAWITQERYLTPRVLHFTFDQLLWECRELEAGEAFPSGLPKEAKLLNSMGFKKRSTPSPSDGPAISSHELRHGDWQKVLLTYGRTEVTKERDRLIAVAGIATKFSSLLKDEWIAGLWRKTLPGDLLWYIDKTRRMNKPPPPIDDIIFTKDLGITRTHQVHLAERLTGKRYQAPSWSWASVLGDICMGFYTPDGSDNSMIDILDVQLTPEDPSMPMSHLSHGKLRLRGTLYPLAMDPPDWTSESARLHPMAIPPTIYLAGLAKKSKKPQWPAGFAPAISLPAFESHSHTAHLRADEPVDYHDLARSCYLPVRKYVHERQSSTYHGQHLISGLALMPTGKRGEYVRLGRMDFGGEDCELFEDGLEVQRKGEESAGKRAHPETMKEELYVDGEVGVFEFV</sequence>
<proteinExistence type="predicted"/>
<reference evidence="2" key="1">
    <citation type="journal article" date="2020" name="Stud. Mycol.">
        <title>101 Dothideomycetes genomes: a test case for predicting lifestyles and emergence of pathogens.</title>
        <authorList>
            <person name="Haridas S."/>
            <person name="Albert R."/>
            <person name="Binder M."/>
            <person name="Bloem J."/>
            <person name="Labutti K."/>
            <person name="Salamov A."/>
            <person name="Andreopoulos B."/>
            <person name="Baker S."/>
            <person name="Barry K."/>
            <person name="Bills G."/>
            <person name="Bluhm B."/>
            <person name="Cannon C."/>
            <person name="Castanera R."/>
            <person name="Culley D."/>
            <person name="Daum C."/>
            <person name="Ezra D."/>
            <person name="Gonzalez J."/>
            <person name="Henrissat B."/>
            <person name="Kuo A."/>
            <person name="Liang C."/>
            <person name="Lipzen A."/>
            <person name="Lutzoni F."/>
            <person name="Magnuson J."/>
            <person name="Mondo S."/>
            <person name="Nolan M."/>
            <person name="Ohm R."/>
            <person name="Pangilinan J."/>
            <person name="Park H.-J."/>
            <person name="Ramirez L."/>
            <person name="Alfaro M."/>
            <person name="Sun H."/>
            <person name="Tritt A."/>
            <person name="Yoshinaga Y."/>
            <person name="Zwiers L.-H."/>
            <person name="Turgeon B."/>
            <person name="Goodwin S."/>
            <person name="Spatafora J."/>
            <person name="Crous P."/>
            <person name="Grigoriev I."/>
        </authorList>
    </citation>
    <scope>NUCLEOTIDE SEQUENCE</scope>
    <source>
        <strain evidence="2">CBS 113818</strain>
    </source>
</reference>
<dbReference type="Proteomes" id="UP000799424">
    <property type="component" value="Unassembled WGS sequence"/>
</dbReference>
<dbReference type="Pfam" id="PF06985">
    <property type="entry name" value="HET"/>
    <property type="match status" value="1"/>
</dbReference>
<organism evidence="2 3">
    <name type="scientific">Ophiobolus disseminans</name>
    <dbReference type="NCBI Taxonomy" id="1469910"/>
    <lineage>
        <taxon>Eukaryota</taxon>
        <taxon>Fungi</taxon>
        <taxon>Dikarya</taxon>
        <taxon>Ascomycota</taxon>
        <taxon>Pezizomycotina</taxon>
        <taxon>Dothideomycetes</taxon>
        <taxon>Pleosporomycetidae</taxon>
        <taxon>Pleosporales</taxon>
        <taxon>Pleosporineae</taxon>
        <taxon>Phaeosphaeriaceae</taxon>
        <taxon>Ophiobolus</taxon>
    </lineage>
</organism>
<protein>
    <submittedName>
        <fullName evidence="2">HET-domain-containing protein</fullName>
    </submittedName>
</protein>
<name>A0A6A7A2B1_9PLEO</name>
<evidence type="ECO:0000313" key="3">
    <source>
        <dbReference type="Proteomes" id="UP000799424"/>
    </source>
</evidence>
<accession>A0A6A7A2B1</accession>
<dbReference type="PANTHER" id="PTHR33112:SF16">
    <property type="entry name" value="HETEROKARYON INCOMPATIBILITY DOMAIN-CONTAINING PROTEIN"/>
    <property type="match status" value="1"/>
</dbReference>
<feature type="domain" description="Heterokaryon incompatibility" evidence="1">
    <location>
        <begin position="227"/>
        <end position="373"/>
    </location>
</feature>
<gene>
    <name evidence="2" type="ORF">CC86DRAFT_455534</name>
</gene>
<dbReference type="PANTHER" id="PTHR33112">
    <property type="entry name" value="DOMAIN PROTEIN, PUTATIVE-RELATED"/>
    <property type="match status" value="1"/>
</dbReference>
<dbReference type="OrthoDB" id="2958217at2759"/>
<keyword evidence="3" id="KW-1185">Reference proteome</keyword>
<evidence type="ECO:0000259" key="1">
    <source>
        <dbReference type="Pfam" id="PF06985"/>
    </source>
</evidence>
<dbReference type="AlphaFoldDB" id="A0A6A7A2B1"/>
<dbReference type="InterPro" id="IPR010730">
    <property type="entry name" value="HET"/>
</dbReference>
<evidence type="ECO:0000313" key="2">
    <source>
        <dbReference type="EMBL" id="KAF2826934.1"/>
    </source>
</evidence>
<dbReference type="EMBL" id="MU006225">
    <property type="protein sequence ID" value="KAF2826934.1"/>
    <property type="molecule type" value="Genomic_DNA"/>
</dbReference>